<gene>
    <name evidence="2" type="ORF">E2C01_039321</name>
</gene>
<dbReference type="Proteomes" id="UP000324222">
    <property type="component" value="Unassembled WGS sequence"/>
</dbReference>
<accession>A0A5B7FJK5</accession>
<evidence type="ECO:0000256" key="1">
    <source>
        <dbReference type="SAM" id="MobiDB-lite"/>
    </source>
</evidence>
<feature type="compositionally biased region" description="Basic and acidic residues" evidence="1">
    <location>
        <begin position="1"/>
        <end position="14"/>
    </location>
</feature>
<comment type="caution">
    <text evidence="2">The sequence shown here is derived from an EMBL/GenBank/DDBJ whole genome shotgun (WGS) entry which is preliminary data.</text>
</comment>
<evidence type="ECO:0000313" key="3">
    <source>
        <dbReference type="Proteomes" id="UP000324222"/>
    </source>
</evidence>
<dbReference type="AlphaFoldDB" id="A0A5B7FJK5"/>
<protein>
    <submittedName>
        <fullName evidence="2">Uncharacterized protein</fullName>
    </submittedName>
</protein>
<name>A0A5B7FJK5_PORTR</name>
<sequence>MDRGGSPWERREHTILWVGRQGKRASVSPSRAFPQGHGRGARPIAPANLPPVPPTAGPKKGGSRTPLRWGRTS</sequence>
<keyword evidence="3" id="KW-1185">Reference proteome</keyword>
<evidence type="ECO:0000313" key="2">
    <source>
        <dbReference type="EMBL" id="MPC45616.1"/>
    </source>
</evidence>
<organism evidence="2 3">
    <name type="scientific">Portunus trituberculatus</name>
    <name type="common">Swimming crab</name>
    <name type="synonym">Neptunus trituberculatus</name>
    <dbReference type="NCBI Taxonomy" id="210409"/>
    <lineage>
        <taxon>Eukaryota</taxon>
        <taxon>Metazoa</taxon>
        <taxon>Ecdysozoa</taxon>
        <taxon>Arthropoda</taxon>
        <taxon>Crustacea</taxon>
        <taxon>Multicrustacea</taxon>
        <taxon>Malacostraca</taxon>
        <taxon>Eumalacostraca</taxon>
        <taxon>Eucarida</taxon>
        <taxon>Decapoda</taxon>
        <taxon>Pleocyemata</taxon>
        <taxon>Brachyura</taxon>
        <taxon>Eubrachyura</taxon>
        <taxon>Portunoidea</taxon>
        <taxon>Portunidae</taxon>
        <taxon>Portuninae</taxon>
        <taxon>Portunus</taxon>
    </lineage>
</organism>
<reference evidence="2 3" key="1">
    <citation type="submission" date="2019-05" db="EMBL/GenBank/DDBJ databases">
        <title>Another draft genome of Portunus trituberculatus and its Hox gene families provides insights of decapod evolution.</title>
        <authorList>
            <person name="Jeong J.-H."/>
            <person name="Song I."/>
            <person name="Kim S."/>
            <person name="Choi T."/>
            <person name="Kim D."/>
            <person name="Ryu S."/>
            <person name="Kim W."/>
        </authorList>
    </citation>
    <scope>NUCLEOTIDE SEQUENCE [LARGE SCALE GENOMIC DNA]</scope>
    <source>
        <tissue evidence="2">Muscle</tissue>
    </source>
</reference>
<feature type="region of interest" description="Disordered" evidence="1">
    <location>
        <begin position="1"/>
        <end position="73"/>
    </location>
</feature>
<proteinExistence type="predicted"/>
<dbReference type="EMBL" id="VSRR010006812">
    <property type="protein sequence ID" value="MPC45616.1"/>
    <property type="molecule type" value="Genomic_DNA"/>
</dbReference>